<gene>
    <name evidence="2" type="ORF">A2U01_0010867</name>
</gene>
<evidence type="ECO:0000256" key="1">
    <source>
        <dbReference type="SAM" id="MobiDB-lite"/>
    </source>
</evidence>
<proteinExistence type="predicted"/>
<sequence length="66" mass="6826">PPFSQQPSLSSSGSQLPSHHLPSLQVAGSFSLSSQVCRDVALARGGAIDSFGVAMPPWGCSGEIHY</sequence>
<dbReference type="AlphaFoldDB" id="A0A392MR98"/>
<keyword evidence="3" id="KW-1185">Reference proteome</keyword>
<evidence type="ECO:0000313" key="2">
    <source>
        <dbReference type="EMBL" id="MCH89961.1"/>
    </source>
</evidence>
<organism evidence="2 3">
    <name type="scientific">Trifolium medium</name>
    <dbReference type="NCBI Taxonomy" id="97028"/>
    <lineage>
        <taxon>Eukaryota</taxon>
        <taxon>Viridiplantae</taxon>
        <taxon>Streptophyta</taxon>
        <taxon>Embryophyta</taxon>
        <taxon>Tracheophyta</taxon>
        <taxon>Spermatophyta</taxon>
        <taxon>Magnoliopsida</taxon>
        <taxon>eudicotyledons</taxon>
        <taxon>Gunneridae</taxon>
        <taxon>Pentapetalae</taxon>
        <taxon>rosids</taxon>
        <taxon>fabids</taxon>
        <taxon>Fabales</taxon>
        <taxon>Fabaceae</taxon>
        <taxon>Papilionoideae</taxon>
        <taxon>50 kb inversion clade</taxon>
        <taxon>NPAAA clade</taxon>
        <taxon>Hologalegina</taxon>
        <taxon>IRL clade</taxon>
        <taxon>Trifolieae</taxon>
        <taxon>Trifolium</taxon>
    </lineage>
</organism>
<feature type="region of interest" description="Disordered" evidence="1">
    <location>
        <begin position="1"/>
        <end position="20"/>
    </location>
</feature>
<comment type="caution">
    <text evidence="2">The sequence shown here is derived from an EMBL/GenBank/DDBJ whole genome shotgun (WGS) entry which is preliminary data.</text>
</comment>
<evidence type="ECO:0000313" key="3">
    <source>
        <dbReference type="Proteomes" id="UP000265520"/>
    </source>
</evidence>
<dbReference type="Proteomes" id="UP000265520">
    <property type="component" value="Unassembled WGS sequence"/>
</dbReference>
<feature type="non-terminal residue" evidence="2">
    <location>
        <position position="1"/>
    </location>
</feature>
<name>A0A392MR98_9FABA</name>
<reference evidence="2 3" key="1">
    <citation type="journal article" date="2018" name="Front. Plant Sci.">
        <title>Red Clover (Trifolium pratense) and Zigzag Clover (T. medium) - A Picture of Genomic Similarities and Differences.</title>
        <authorList>
            <person name="Dluhosova J."/>
            <person name="Istvanek J."/>
            <person name="Nedelnik J."/>
            <person name="Repkova J."/>
        </authorList>
    </citation>
    <scope>NUCLEOTIDE SEQUENCE [LARGE SCALE GENOMIC DNA]</scope>
    <source>
        <strain evidence="3">cv. 10/8</strain>
        <tissue evidence="2">Leaf</tissue>
    </source>
</reference>
<accession>A0A392MR98</accession>
<dbReference type="EMBL" id="LXQA010017299">
    <property type="protein sequence ID" value="MCH89961.1"/>
    <property type="molecule type" value="Genomic_DNA"/>
</dbReference>
<protein>
    <submittedName>
        <fullName evidence="2">Uncharacterized protein</fullName>
    </submittedName>
</protein>